<dbReference type="InterPro" id="IPR036047">
    <property type="entry name" value="F-box-like_dom_sf"/>
</dbReference>
<dbReference type="SMART" id="SM00256">
    <property type="entry name" value="FBOX"/>
    <property type="match status" value="1"/>
</dbReference>
<evidence type="ECO:0000259" key="1">
    <source>
        <dbReference type="PROSITE" id="PS50181"/>
    </source>
</evidence>
<dbReference type="InterPro" id="IPR001810">
    <property type="entry name" value="F-box_dom"/>
</dbReference>
<reference evidence="2" key="1">
    <citation type="submission" date="2022-02" db="EMBL/GenBank/DDBJ databases">
        <authorList>
            <person name="Henning P.M."/>
            <person name="McCubbin A.G."/>
            <person name="Shore J.S."/>
        </authorList>
    </citation>
    <scope>NUCLEOTIDE SEQUENCE</scope>
    <source>
        <strain evidence="2">F60SS</strain>
        <tissue evidence="2">Leaves</tissue>
    </source>
</reference>
<dbReference type="OrthoDB" id="10257471at2759"/>
<dbReference type="Pfam" id="PF24104">
    <property type="entry name" value="At5g52880_ARM"/>
    <property type="match status" value="1"/>
</dbReference>
<feature type="domain" description="F-box" evidence="1">
    <location>
        <begin position="118"/>
        <end position="164"/>
    </location>
</feature>
<name>A0A9Q0FTY1_9ROSI</name>
<sequence length="291" mass="32951">MFHLKMLSNVVKRYEKLALKEALTRSYHYPEACKELSLILRETYKNLPKDLQSIIFQDTLDAFRLLPQMQTRSAASAAHLLLQSAEAALPKQKKSLAVKEFKHAKVALKRRSKVEQEGEGALELPEDILVHIFNFLDVQSLVYAGLVCRSWKFAAGSNNLWQSQYAIHFAMNSEEWPIGMLGDDNAPTLFYVKNKFPGKVASGSCHFTGNSSKSLISNRVYCCQCATIVWADNMRCSNRDCQLLSKRDQITPVSSDQVVEYLMDGSLSIMSSDSDTESEEGLFRIPKYSDW</sequence>
<comment type="caution">
    <text evidence="2">The sequence shown here is derived from an EMBL/GenBank/DDBJ whole genome shotgun (WGS) entry which is preliminary data.</text>
</comment>
<keyword evidence="3" id="KW-1185">Reference proteome</keyword>
<dbReference type="Pfam" id="PF12937">
    <property type="entry name" value="F-box-like"/>
    <property type="match status" value="1"/>
</dbReference>
<dbReference type="EMBL" id="JAKUCV010003730">
    <property type="protein sequence ID" value="KAJ4837798.1"/>
    <property type="molecule type" value="Genomic_DNA"/>
</dbReference>
<gene>
    <name evidence="2" type="ORF">Tsubulata_032653</name>
</gene>
<dbReference type="PANTHER" id="PTHR47744">
    <property type="entry name" value="OS05G0526300 PROTEIN"/>
    <property type="match status" value="1"/>
</dbReference>
<dbReference type="PROSITE" id="PS50181">
    <property type="entry name" value="FBOX"/>
    <property type="match status" value="1"/>
</dbReference>
<dbReference type="Gene3D" id="1.20.1280.50">
    <property type="match status" value="1"/>
</dbReference>
<dbReference type="InterPro" id="IPR057039">
    <property type="entry name" value="At5g52880_ARM"/>
</dbReference>
<proteinExistence type="predicted"/>
<dbReference type="Proteomes" id="UP001141552">
    <property type="component" value="Unassembled WGS sequence"/>
</dbReference>
<evidence type="ECO:0000313" key="3">
    <source>
        <dbReference type="Proteomes" id="UP001141552"/>
    </source>
</evidence>
<dbReference type="CDD" id="cd09917">
    <property type="entry name" value="F-box_SF"/>
    <property type="match status" value="1"/>
</dbReference>
<dbReference type="PANTHER" id="PTHR47744:SF1">
    <property type="entry name" value="OS05G0526300 PROTEIN"/>
    <property type="match status" value="1"/>
</dbReference>
<dbReference type="AlphaFoldDB" id="A0A9Q0FTY1"/>
<evidence type="ECO:0000313" key="2">
    <source>
        <dbReference type="EMBL" id="KAJ4837798.1"/>
    </source>
</evidence>
<dbReference type="SUPFAM" id="SSF81383">
    <property type="entry name" value="F-box domain"/>
    <property type="match status" value="1"/>
</dbReference>
<reference evidence="2" key="2">
    <citation type="journal article" date="2023" name="Plants (Basel)">
        <title>Annotation of the Turnera subulata (Passifloraceae) Draft Genome Reveals the S-Locus Evolved after the Divergence of Turneroideae from Passifloroideae in a Stepwise Manner.</title>
        <authorList>
            <person name="Henning P.M."/>
            <person name="Roalson E.H."/>
            <person name="Mir W."/>
            <person name="McCubbin A.G."/>
            <person name="Shore J.S."/>
        </authorList>
    </citation>
    <scope>NUCLEOTIDE SEQUENCE</scope>
    <source>
        <strain evidence="2">F60SS</strain>
    </source>
</reference>
<protein>
    <recommendedName>
        <fullName evidence="1">F-box domain-containing protein</fullName>
    </recommendedName>
</protein>
<accession>A0A9Q0FTY1</accession>
<organism evidence="2 3">
    <name type="scientific">Turnera subulata</name>
    <dbReference type="NCBI Taxonomy" id="218843"/>
    <lineage>
        <taxon>Eukaryota</taxon>
        <taxon>Viridiplantae</taxon>
        <taxon>Streptophyta</taxon>
        <taxon>Embryophyta</taxon>
        <taxon>Tracheophyta</taxon>
        <taxon>Spermatophyta</taxon>
        <taxon>Magnoliopsida</taxon>
        <taxon>eudicotyledons</taxon>
        <taxon>Gunneridae</taxon>
        <taxon>Pentapetalae</taxon>
        <taxon>rosids</taxon>
        <taxon>fabids</taxon>
        <taxon>Malpighiales</taxon>
        <taxon>Passifloraceae</taxon>
        <taxon>Turnera</taxon>
    </lineage>
</organism>